<dbReference type="SMART" id="SM00116">
    <property type="entry name" value="CBS"/>
    <property type="match status" value="2"/>
</dbReference>
<dbReference type="RefSeq" id="WP_012873791.1">
    <property type="nucleotide sequence ID" value="NC_013524.1"/>
</dbReference>
<keyword evidence="2 8" id="KW-0812">Transmembrane</keyword>
<dbReference type="PROSITE" id="PS51846">
    <property type="entry name" value="CNNM"/>
    <property type="match status" value="1"/>
</dbReference>
<evidence type="ECO:0000256" key="7">
    <source>
        <dbReference type="PROSITE-ProRule" id="PRU00703"/>
    </source>
</evidence>
<evidence type="ECO:0000256" key="2">
    <source>
        <dbReference type="ARBA" id="ARBA00022692"/>
    </source>
</evidence>
<dbReference type="AlphaFoldDB" id="D1CAB3"/>
<dbReference type="SMART" id="SM01091">
    <property type="entry name" value="CorC_HlyC"/>
    <property type="match status" value="1"/>
</dbReference>
<keyword evidence="6 8" id="KW-0472">Membrane</keyword>
<dbReference type="InterPro" id="IPR000644">
    <property type="entry name" value="CBS_dom"/>
</dbReference>
<keyword evidence="4 8" id="KW-1133">Transmembrane helix</keyword>
<dbReference type="GO" id="GO:0005886">
    <property type="term" value="C:plasma membrane"/>
    <property type="evidence" value="ECO:0007669"/>
    <property type="project" value="TreeGrafter"/>
</dbReference>
<evidence type="ECO:0000256" key="4">
    <source>
        <dbReference type="ARBA" id="ARBA00022989"/>
    </source>
</evidence>
<dbReference type="InterPro" id="IPR016169">
    <property type="entry name" value="FAD-bd_PCMH_sub2"/>
</dbReference>
<dbReference type="Pfam" id="PF03471">
    <property type="entry name" value="CorC_HlyC"/>
    <property type="match status" value="1"/>
</dbReference>
<dbReference type="PANTHER" id="PTHR22777">
    <property type="entry name" value="HEMOLYSIN-RELATED"/>
    <property type="match status" value="1"/>
</dbReference>
<evidence type="ECO:0000256" key="9">
    <source>
        <dbReference type="SAM" id="Phobius"/>
    </source>
</evidence>
<dbReference type="STRING" id="479434.Sthe_3356"/>
<dbReference type="Proteomes" id="UP000002027">
    <property type="component" value="Chromosome 2"/>
</dbReference>
<reference evidence="13" key="1">
    <citation type="submission" date="2009-11" db="EMBL/GenBank/DDBJ databases">
        <title>The complete chromosome 2 of Sphaerobacter thermophilus DSM 20745.</title>
        <authorList>
            <person name="Lucas S."/>
            <person name="Copeland A."/>
            <person name="Lapidus A."/>
            <person name="Glavina del Rio T."/>
            <person name="Dalin E."/>
            <person name="Tice H."/>
            <person name="Bruce D."/>
            <person name="Goodwin L."/>
            <person name="Pitluck S."/>
            <person name="Kyrpides N."/>
            <person name="Mavromatis K."/>
            <person name="Ivanova N."/>
            <person name="Mikhailova N."/>
            <person name="LaButti K.M."/>
            <person name="Clum A."/>
            <person name="Sun H.I."/>
            <person name="Brettin T."/>
            <person name="Detter J.C."/>
            <person name="Han C."/>
            <person name="Larimer F."/>
            <person name="Land M."/>
            <person name="Hauser L."/>
            <person name="Markowitz V."/>
            <person name="Cheng J.F."/>
            <person name="Hugenholtz P."/>
            <person name="Woyke T."/>
            <person name="Wu D."/>
            <person name="Steenblock K."/>
            <person name="Schneider S."/>
            <person name="Pukall R."/>
            <person name="Goeker M."/>
            <person name="Klenk H.P."/>
            <person name="Eisen J.A."/>
        </authorList>
    </citation>
    <scope>NUCLEOTIDE SEQUENCE [LARGE SCALE GENOMIC DNA]</scope>
    <source>
        <strain evidence="13">ATCC 49802 / DSM 20745 / S 6022</strain>
    </source>
</reference>
<feature type="domain" description="CNNM transmembrane" evidence="11">
    <location>
        <begin position="1"/>
        <end position="202"/>
    </location>
</feature>
<dbReference type="InParanoid" id="D1CAB3"/>
<evidence type="ECO:0000256" key="8">
    <source>
        <dbReference type="PROSITE-ProRule" id="PRU01193"/>
    </source>
</evidence>
<organism evidence="12 13">
    <name type="scientific">Sphaerobacter thermophilus (strain ATCC 49802 / DSM 20745 / KCCM 41009 / NCIMB 13125 / S 6022)</name>
    <dbReference type="NCBI Taxonomy" id="479434"/>
    <lineage>
        <taxon>Bacteria</taxon>
        <taxon>Pseudomonadati</taxon>
        <taxon>Thermomicrobiota</taxon>
        <taxon>Thermomicrobia</taxon>
        <taxon>Sphaerobacterales</taxon>
        <taxon>Sphaerobacterineae</taxon>
        <taxon>Sphaerobacteraceae</taxon>
        <taxon>Sphaerobacter</taxon>
    </lineage>
</organism>
<evidence type="ECO:0000256" key="5">
    <source>
        <dbReference type="ARBA" id="ARBA00023122"/>
    </source>
</evidence>
<feature type="transmembrane region" description="Helical" evidence="9">
    <location>
        <begin position="104"/>
        <end position="124"/>
    </location>
</feature>
<accession>D1CAB3</accession>
<feature type="domain" description="CBS" evidence="10">
    <location>
        <begin position="221"/>
        <end position="281"/>
    </location>
</feature>
<dbReference type="InterPro" id="IPR002550">
    <property type="entry name" value="CNNM"/>
</dbReference>
<dbReference type="PROSITE" id="PS51371">
    <property type="entry name" value="CBS"/>
    <property type="match status" value="2"/>
</dbReference>
<dbReference type="OrthoDB" id="9798188at2"/>
<dbReference type="InterPro" id="IPR005170">
    <property type="entry name" value="Transptr-assoc_dom"/>
</dbReference>
<dbReference type="Pfam" id="PF01595">
    <property type="entry name" value="CNNM"/>
    <property type="match status" value="1"/>
</dbReference>
<dbReference type="PANTHER" id="PTHR22777:SF17">
    <property type="entry name" value="UPF0053 PROTEIN SLL0260"/>
    <property type="match status" value="1"/>
</dbReference>
<dbReference type="Gene3D" id="3.30.465.10">
    <property type="match status" value="1"/>
</dbReference>
<feature type="transmembrane region" description="Helical" evidence="9">
    <location>
        <begin position="57"/>
        <end position="84"/>
    </location>
</feature>
<dbReference type="eggNOG" id="COG1253">
    <property type="taxonomic scope" value="Bacteria"/>
</dbReference>
<evidence type="ECO:0000256" key="3">
    <source>
        <dbReference type="ARBA" id="ARBA00022737"/>
    </source>
</evidence>
<dbReference type="InterPro" id="IPR046342">
    <property type="entry name" value="CBS_dom_sf"/>
</dbReference>
<dbReference type="KEGG" id="sti:Sthe_3356"/>
<dbReference type="SUPFAM" id="SSF54631">
    <property type="entry name" value="CBS-domain pair"/>
    <property type="match status" value="1"/>
</dbReference>
<evidence type="ECO:0000256" key="6">
    <source>
        <dbReference type="ARBA" id="ARBA00023136"/>
    </source>
</evidence>
<evidence type="ECO:0000313" key="13">
    <source>
        <dbReference type="Proteomes" id="UP000002027"/>
    </source>
</evidence>
<evidence type="ECO:0000259" key="10">
    <source>
        <dbReference type="PROSITE" id="PS51371"/>
    </source>
</evidence>
<name>D1CAB3_SPHTD</name>
<dbReference type="HOGENOM" id="CLU_015237_4_0_0"/>
<comment type="subcellular location">
    <subcellularLocation>
        <location evidence="1">Membrane</location>
        <topology evidence="1">Multi-pass membrane protein</topology>
    </subcellularLocation>
</comment>
<evidence type="ECO:0008006" key="14">
    <source>
        <dbReference type="Google" id="ProtNLM"/>
    </source>
</evidence>
<dbReference type="EMBL" id="CP001824">
    <property type="protein sequence ID" value="ACZ40756.1"/>
    <property type="molecule type" value="Genomic_DNA"/>
</dbReference>
<feature type="domain" description="CBS" evidence="10">
    <location>
        <begin position="288"/>
        <end position="345"/>
    </location>
</feature>
<dbReference type="InterPro" id="IPR036318">
    <property type="entry name" value="FAD-bd_PCMH-like_sf"/>
</dbReference>
<feature type="transmembrane region" description="Helical" evidence="9">
    <location>
        <begin position="6"/>
        <end position="27"/>
    </location>
</feature>
<dbReference type="SUPFAM" id="SSF56176">
    <property type="entry name" value="FAD-binding/transporter-associated domain-like"/>
    <property type="match status" value="1"/>
</dbReference>
<dbReference type="FunFam" id="3.10.580.10:FF:000002">
    <property type="entry name" value="Magnesium/cobalt efflux protein CorC"/>
    <property type="match status" value="1"/>
</dbReference>
<reference evidence="12 13" key="2">
    <citation type="journal article" date="2010" name="Stand. Genomic Sci.">
        <title>Complete genome sequence of Desulfohalobium retbaense type strain (HR(100)).</title>
        <authorList>
            <person name="Spring S."/>
            <person name="Nolan M."/>
            <person name="Lapidus A."/>
            <person name="Glavina Del Rio T."/>
            <person name="Copeland A."/>
            <person name="Tice H."/>
            <person name="Cheng J.F."/>
            <person name="Lucas S."/>
            <person name="Land M."/>
            <person name="Chen F."/>
            <person name="Bruce D."/>
            <person name="Goodwin L."/>
            <person name="Pitluck S."/>
            <person name="Ivanova N."/>
            <person name="Mavromatis K."/>
            <person name="Mikhailova N."/>
            <person name="Pati A."/>
            <person name="Chen A."/>
            <person name="Palaniappan K."/>
            <person name="Hauser L."/>
            <person name="Chang Y.J."/>
            <person name="Jeffries C.D."/>
            <person name="Munk C."/>
            <person name="Kiss H."/>
            <person name="Chain P."/>
            <person name="Han C."/>
            <person name="Brettin T."/>
            <person name="Detter J.C."/>
            <person name="Schuler E."/>
            <person name="Goker M."/>
            <person name="Rohde M."/>
            <person name="Bristow J."/>
            <person name="Eisen J.A."/>
            <person name="Markowitz V."/>
            <person name="Hugenholtz P."/>
            <person name="Kyrpides N.C."/>
            <person name="Klenk H.P."/>
        </authorList>
    </citation>
    <scope>NUCLEOTIDE SEQUENCE [LARGE SCALE GENOMIC DNA]</scope>
    <source>
        <strain evidence="13">ATCC 49802 / DSM 20745 / S 6022</strain>
    </source>
</reference>
<protein>
    <recommendedName>
        <fullName evidence="14">CBS domain containing protein</fullName>
    </recommendedName>
</protein>
<dbReference type="GO" id="GO:0050660">
    <property type="term" value="F:flavin adenine dinucleotide binding"/>
    <property type="evidence" value="ECO:0007669"/>
    <property type="project" value="InterPro"/>
</dbReference>
<keyword evidence="5 7" id="KW-0129">CBS domain</keyword>
<keyword evidence="3" id="KW-0677">Repeat</keyword>
<evidence type="ECO:0000259" key="11">
    <source>
        <dbReference type="PROSITE" id="PS51846"/>
    </source>
</evidence>
<dbReference type="Pfam" id="PF00571">
    <property type="entry name" value="CBS"/>
    <property type="match status" value="2"/>
</dbReference>
<proteinExistence type="predicted"/>
<evidence type="ECO:0000313" key="12">
    <source>
        <dbReference type="EMBL" id="ACZ40756.1"/>
    </source>
</evidence>
<gene>
    <name evidence="12" type="ordered locus">Sthe_3356</name>
</gene>
<keyword evidence="13" id="KW-1185">Reference proteome</keyword>
<sequence length="442" mass="47547">MVGVEVAIILVLLGINAVLAASEIAIVSARKTRLRALADDGNEAAAQVLALNENPSAFLATIQVGITLAGFFSSAVGAVSLVQLLGSWLADSGVPFIQSNADGLALVVVTAAISFISIIFGELVPKTLAVRRADTLALIVVRPVQWLATMMRPVVALLTATTNVILRLLRVESRASLPGLTADELLAMLETAEDEGLVEAEEAELIEEAFQFGQTTVRSVMVPRVDVVALEASTTLGEAVDRFFTTGFSRIPVYQESLDAIVGILYVKDVFRILWTDPDAAKRRCGEVVRPAYFVPDAKPIDELLRELRARHTHMAICVDEFGGTAGLVTLEDLIEELVGEITDEFDPGYEPFREVAPGVLEVDGRVSVGDLLDRLELEREVIGPFETESVGGLITDRLGRIPVQGDAVVTGPLRLTVLSMTGHRPGRVRVTFTEEPEGNGR</sequence>
<dbReference type="CDD" id="cd04590">
    <property type="entry name" value="CBS_pair_CorC_HlyC_assoc"/>
    <property type="match status" value="1"/>
</dbReference>
<dbReference type="InterPro" id="IPR044751">
    <property type="entry name" value="Ion_transp-like_CBS"/>
</dbReference>
<evidence type="ECO:0000256" key="1">
    <source>
        <dbReference type="ARBA" id="ARBA00004141"/>
    </source>
</evidence>
<dbReference type="Gene3D" id="3.10.580.10">
    <property type="entry name" value="CBS-domain"/>
    <property type="match status" value="1"/>
</dbReference>